<protein>
    <submittedName>
        <fullName evidence="1">Uncharacterized protein</fullName>
    </submittedName>
</protein>
<dbReference type="InParanoid" id="A0A061EUD1"/>
<gene>
    <name evidence="1" type="ORF">TCM_022347</name>
</gene>
<proteinExistence type="predicted"/>
<dbReference type="EMBL" id="CM001883">
    <property type="protein sequence ID" value="EOY08022.1"/>
    <property type="molecule type" value="Genomic_DNA"/>
</dbReference>
<dbReference type="Gramene" id="EOY08022">
    <property type="protein sequence ID" value="EOY08022"/>
    <property type="gene ID" value="TCM_022347"/>
</dbReference>
<dbReference type="AlphaFoldDB" id="A0A061EUD1"/>
<name>A0A061EUD1_THECC</name>
<dbReference type="HOGENOM" id="CLU_1698667_0_0_1"/>
<reference evidence="1 2" key="1">
    <citation type="journal article" date="2013" name="Genome Biol.">
        <title>The genome sequence of the most widely cultivated cacao type and its use to identify candidate genes regulating pod color.</title>
        <authorList>
            <person name="Motamayor J.C."/>
            <person name="Mockaitis K."/>
            <person name="Schmutz J."/>
            <person name="Haiminen N."/>
            <person name="Iii D.L."/>
            <person name="Cornejo O."/>
            <person name="Findley S.D."/>
            <person name="Zheng P."/>
            <person name="Utro F."/>
            <person name="Royaert S."/>
            <person name="Saski C."/>
            <person name="Jenkins J."/>
            <person name="Podicheti R."/>
            <person name="Zhao M."/>
            <person name="Scheffler B.E."/>
            <person name="Stack J.C."/>
            <person name="Feltus F.A."/>
            <person name="Mustiga G.M."/>
            <person name="Amores F."/>
            <person name="Phillips W."/>
            <person name="Marelli J.P."/>
            <person name="May G.D."/>
            <person name="Shapiro H."/>
            <person name="Ma J."/>
            <person name="Bustamante C.D."/>
            <person name="Schnell R.J."/>
            <person name="Main D."/>
            <person name="Gilbert D."/>
            <person name="Parida L."/>
            <person name="Kuhn D.N."/>
        </authorList>
    </citation>
    <scope>NUCLEOTIDE SEQUENCE [LARGE SCALE GENOMIC DNA]</scope>
    <source>
        <strain evidence="2">cv. Matina 1-6</strain>
    </source>
</reference>
<organism evidence="1 2">
    <name type="scientific">Theobroma cacao</name>
    <name type="common">Cacao</name>
    <name type="synonym">Cocoa</name>
    <dbReference type="NCBI Taxonomy" id="3641"/>
    <lineage>
        <taxon>Eukaryota</taxon>
        <taxon>Viridiplantae</taxon>
        <taxon>Streptophyta</taxon>
        <taxon>Embryophyta</taxon>
        <taxon>Tracheophyta</taxon>
        <taxon>Spermatophyta</taxon>
        <taxon>Magnoliopsida</taxon>
        <taxon>eudicotyledons</taxon>
        <taxon>Gunneridae</taxon>
        <taxon>Pentapetalae</taxon>
        <taxon>rosids</taxon>
        <taxon>malvids</taxon>
        <taxon>Malvales</taxon>
        <taxon>Malvaceae</taxon>
        <taxon>Byttnerioideae</taxon>
        <taxon>Theobroma</taxon>
    </lineage>
</organism>
<sequence length="155" mass="17873">MSHDSKANLFCTKNPFNQAAASTQKLWPLAYKYIGKIPKYQIQNKITRKWMQHNLTRPGESFLEPCKSYNEVKRDDEEAEMPKDRSCPIRETALEEGDSVSTISIDSHCPWKRLVGNDKKKTENERNCITITKKPEALAPLPWWFEHLKPLAGVA</sequence>
<evidence type="ECO:0000313" key="2">
    <source>
        <dbReference type="Proteomes" id="UP000026915"/>
    </source>
</evidence>
<evidence type="ECO:0000313" key="1">
    <source>
        <dbReference type="EMBL" id="EOY08022.1"/>
    </source>
</evidence>
<dbReference type="Proteomes" id="UP000026915">
    <property type="component" value="Chromosome 5"/>
</dbReference>
<keyword evidence="2" id="KW-1185">Reference proteome</keyword>
<accession>A0A061EUD1</accession>